<name>A0ABT6K9J9_9CYAN</name>
<sequence length="396" mass="46024">MPKQPSHQYKDYLAFTRLMLLIATLLKYPGVGNPDLIDCRENQNHNAIAAVKIHLHKLATELGIKLPENYPAIATLRKDLETLRRYGILERRMYRWGYYLGTGALSATELKVAFNALGSQAQYQGDAQVRRIYEILSKRLRGLDMELKGELFYPTRQYLNRAIIYTDPEEMAQKGQNRDTLFHQLPLLETAITQGQAIEIYRSKDLYGFNRVGWFQVFPLQLIYHDVAWYLLYELCLNGHLVIGRLNRFSNYCEPIKVPARGLEKQKVSLEKAYKLLENGWGLNLGELEPQIAELQGNLELIDIKVRFFPPVTAFIIEGELRHLKQKITPGLIDKTTGRYSYIEYAVELPPRSLNEFSFWVHRYLDKAELLSPPQLVAKHRESAQALFHRYFQPHE</sequence>
<keyword evidence="2" id="KW-1185">Reference proteome</keyword>
<evidence type="ECO:0000313" key="2">
    <source>
        <dbReference type="Proteomes" id="UP001159371"/>
    </source>
</evidence>
<dbReference type="RefSeq" id="WP_280657668.1">
    <property type="nucleotide sequence ID" value="NZ_JANQDO010000108.1"/>
</dbReference>
<protein>
    <submittedName>
        <fullName evidence="1">WYL domain-containing protein</fullName>
    </submittedName>
</protein>
<reference evidence="1 2" key="1">
    <citation type="journal article" date="2023" name="J. Phycol.">
        <title>Chrysosporum ovalisporum is synonymous with the true-branching cyanobacterium Umezakia natans (Nostocales/Aphanizomenonaceae).</title>
        <authorList>
            <person name="McGregor G.B."/>
            <person name="Sendall B.C."/>
            <person name="Niiyama Y."/>
            <person name="Tuji A."/>
            <person name="Willis A."/>
        </authorList>
    </citation>
    <scope>NUCLEOTIDE SEQUENCE [LARGE SCALE GENOMIC DNA]</scope>
    <source>
        <strain evidence="1 2">FSS-43</strain>
    </source>
</reference>
<dbReference type="EMBL" id="JANQDO010000108">
    <property type="protein sequence ID" value="MDH6058672.1"/>
    <property type="molecule type" value="Genomic_DNA"/>
</dbReference>
<accession>A0ABT6K9J9</accession>
<organism evidence="1 2">
    <name type="scientific">Umezakia ovalisporum FSS-43</name>
    <dbReference type="NCBI Taxonomy" id="2740520"/>
    <lineage>
        <taxon>Bacteria</taxon>
        <taxon>Bacillati</taxon>
        <taxon>Cyanobacteriota</taxon>
        <taxon>Cyanophyceae</taxon>
        <taxon>Nostocales</taxon>
        <taxon>Nodulariaceae</taxon>
        <taxon>Umezakia</taxon>
    </lineage>
</organism>
<dbReference type="Proteomes" id="UP001159371">
    <property type="component" value="Unassembled WGS sequence"/>
</dbReference>
<proteinExistence type="predicted"/>
<gene>
    <name evidence="1" type="ORF">NWP19_18285</name>
</gene>
<evidence type="ECO:0000313" key="1">
    <source>
        <dbReference type="EMBL" id="MDH6058672.1"/>
    </source>
</evidence>
<comment type="caution">
    <text evidence="1">The sequence shown here is derived from an EMBL/GenBank/DDBJ whole genome shotgun (WGS) entry which is preliminary data.</text>
</comment>